<dbReference type="SUPFAM" id="SSF57938">
    <property type="entry name" value="DnaJ/Hsp40 cysteine-rich domain"/>
    <property type="match status" value="1"/>
</dbReference>
<dbReference type="PROSITE" id="PS00636">
    <property type="entry name" value="DNAJ_1"/>
    <property type="match status" value="1"/>
</dbReference>
<dbReference type="InterPro" id="IPR036410">
    <property type="entry name" value="HSP_DnaJ_Cys-rich_dom_sf"/>
</dbReference>
<dbReference type="CDD" id="cd06257">
    <property type="entry name" value="DnaJ"/>
    <property type="match status" value="1"/>
</dbReference>
<evidence type="ECO:0000313" key="19">
    <source>
        <dbReference type="Proteomes" id="UP000000718"/>
    </source>
</evidence>
<dbReference type="NCBIfam" id="TIGR02349">
    <property type="entry name" value="DnaJ_bact"/>
    <property type="match status" value="1"/>
</dbReference>
<feature type="domain" description="CR-type" evidence="17">
    <location>
        <begin position="128"/>
        <end position="206"/>
    </location>
</feature>
<evidence type="ECO:0000256" key="1">
    <source>
        <dbReference type="ARBA" id="ARBA00004496"/>
    </source>
</evidence>
<dbReference type="GO" id="GO:0051082">
    <property type="term" value="F:unfolded protein binding"/>
    <property type="evidence" value="ECO:0000318"/>
    <property type="project" value="GO_Central"/>
</dbReference>
<name>B5YH58_THEYD</name>
<evidence type="ECO:0000256" key="2">
    <source>
        <dbReference type="ARBA" id="ARBA00011738"/>
    </source>
</evidence>
<keyword evidence="4 14" id="KW-0235">DNA replication</keyword>
<evidence type="ECO:0000256" key="10">
    <source>
        <dbReference type="ARBA" id="ARBA00023186"/>
    </source>
</evidence>
<evidence type="ECO:0000256" key="11">
    <source>
        <dbReference type="ARBA" id="ARBA00053423"/>
    </source>
</evidence>
<dbReference type="InterPro" id="IPR001305">
    <property type="entry name" value="HSP_DnaJ_Cys-rich_dom"/>
</dbReference>
<dbReference type="Gene3D" id="1.10.287.110">
    <property type="entry name" value="DnaJ domain"/>
    <property type="match status" value="1"/>
</dbReference>
<keyword evidence="3 14" id="KW-0963">Cytoplasm</keyword>
<dbReference type="Pfam" id="PF01556">
    <property type="entry name" value="DnaJ_C"/>
    <property type="match status" value="1"/>
</dbReference>
<evidence type="ECO:0000259" key="17">
    <source>
        <dbReference type="PROSITE" id="PS51188"/>
    </source>
</evidence>
<dbReference type="PANTHER" id="PTHR43096">
    <property type="entry name" value="DNAJ HOMOLOG 1, MITOCHONDRIAL-RELATED"/>
    <property type="match status" value="1"/>
</dbReference>
<evidence type="ECO:0000256" key="12">
    <source>
        <dbReference type="ARBA" id="ARBA00061004"/>
    </source>
</evidence>
<dbReference type="InterPro" id="IPR012724">
    <property type="entry name" value="DnaJ"/>
</dbReference>
<evidence type="ECO:0000256" key="4">
    <source>
        <dbReference type="ARBA" id="ARBA00022705"/>
    </source>
</evidence>
<feature type="binding site" evidence="14">
    <location>
        <position position="161"/>
    </location>
    <ligand>
        <name>Zn(2+)</name>
        <dbReference type="ChEBI" id="CHEBI:29105"/>
        <label>2</label>
    </ligand>
</feature>
<comment type="subcellular location">
    <subcellularLocation>
        <location evidence="1 14">Cytoplasm</location>
    </subcellularLocation>
</comment>
<dbReference type="eggNOG" id="COG0484">
    <property type="taxonomic scope" value="Bacteria"/>
</dbReference>
<dbReference type="GO" id="GO:0008270">
    <property type="term" value="F:zinc ion binding"/>
    <property type="evidence" value="ECO:0007669"/>
    <property type="project" value="UniProtKB-UniRule"/>
</dbReference>
<evidence type="ECO:0000256" key="13">
    <source>
        <dbReference type="ARBA" id="ARBA00067609"/>
    </source>
</evidence>
<evidence type="ECO:0000256" key="5">
    <source>
        <dbReference type="ARBA" id="ARBA00022723"/>
    </source>
</evidence>
<evidence type="ECO:0000256" key="8">
    <source>
        <dbReference type="ARBA" id="ARBA00022833"/>
    </source>
</evidence>
<dbReference type="FunFam" id="1.10.287.110:FF:000034">
    <property type="entry name" value="Chaperone protein DnaJ"/>
    <property type="match status" value="1"/>
</dbReference>
<keyword evidence="10 14" id="KW-0143">Chaperone</keyword>
<dbReference type="CDD" id="cd10747">
    <property type="entry name" value="DnaJ_C"/>
    <property type="match status" value="1"/>
</dbReference>
<dbReference type="InterPro" id="IPR018253">
    <property type="entry name" value="DnaJ_domain_CS"/>
</dbReference>
<dbReference type="InParanoid" id="B5YH58"/>
<evidence type="ECO:0000256" key="14">
    <source>
        <dbReference type="HAMAP-Rule" id="MF_01152"/>
    </source>
</evidence>
<dbReference type="OrthoDB" id="9779889at2"/>
<feature type="binding site" evidence="14">
    <location>
        <position position="158"/>
    </location>
    <ligand>
        <name>Zn(2+)</name>
        <dbReference type="ChEBI" id="CHEBI:29105"/>
        <label>2</label>
    </ligand>
</feature>
<dbReference type="RefSeq" id="WP_012545807.1">
    <property type="nucleotide sequence ID" value="NC_011296.1"/>
</dbReference>
<dbReference type="GO" id="GO:0009408">
    <property type="term" value="P:response to heat"/>
    <property type="evidence" value="ECO:0007669"/>
    <property type="project" value="InterPro"/>
</dbReference>
<feature type="zinc finger region" description="CR-type" evidence="15">
    <location>
        <begin position="128"/>
        <end position="206"/>
    </location>
</feature>
<dbReference type="FunFam" id="2.60.260.20:FF:000004">
    <property type="entry name" value="Molecular chaperone DnaJ"/>
    <property type="match status" value="1"/>
</dbReference>
<feature type="repeat" description="CXXCXGXG motif" evidence="14">
    <location>
        <begin position="141"/>
        <end position="148"/>
    </location>
</feature>
<proteinExistence type="inferred from homology"/>
<dbReference type="PRINTS" id="PR00625">
    <property type="entry name" value="JDOMAIN"/>
</dbReference>
<dbReference type="NCBIfam" id="NF008035">
    <property type="entry name" value="PRK10767.1"/>
    <property type="match status" value="1"/>
</dbReference>
<feature type="binding site" evidence="14">
    <location>
        <position position="144"/>
    </location>
    <ligand>
        <name>Zn(2+)</name>
        <dbReference type="ChEBI" id="CHEBI:29105"/>
        <label>1</label>
    </ligand>
</feature>
<evidence type="ECO:0000256" key="9">
    <source>
        <dbReference type="ARBA" id="ARBA00023016"/>
    </source>
</evidence>
<keyword evidence="9 14" id="KW-0346">Stress response</keyword>
<feature type="domain" description="J" evidence="16">
    <location>
        <begin position="3"/>
        <end position="68"/>
    </location>
</feature>
<dbReference type="GO" id="GO:0005737">
    <property type="term" value="C:cytoplasm"/>
    <property type="evidence" value="ECO:0000318"/>
    <property type="project" value="GO_Central"/>
</dbReference>
<dbReference type="HAMAP" id="MF_01152">
    <property type="entry name" value="DnaJ"/>
    <property type="match status" value="1"/>
</dbReference>
<reference evidence="19" key="1">
    <citation type="submission" date="2008-08" db="EMBL/GenBank/DDBJ databases">
        <title>The complete genome sequence of Thermodesulfovibrio yellowstonii strain ATCC 51303 / DSM 11347 / YP87.</title>
        <authorList>
            <person name="Dodson R.J."/>
            <person name="Durkin A.S."/>
            <person name="Wu M."/>
            <person name="Eisen J."/>
            <person name="Sutton G."/>
        </authorList>
    </citation>
    <scope>NUCLEOTIDE SEQUENCE [LARGE SCALE GENOMIC DNA]</scope>
    <source>
        <strain evidence="19">ATCC 51303 / DSM 11347 / YP87</strain>
    </source>
</reference>
<feature type="binding site" evidence="14">
    <location>
        <position position="183"/>
    </location>
    <ligand>
        <name>Zn(2+)</name>
        <dbReference type="ChEBI" id="CHEBI:29105"/>
        <label>2</label>
    </ligand>
</feature>
<dbReference type="PANTHER" id="PTHR43096:SF48">
    <property type="entry name" value="CHAPERONE PROTEIN DNAJ"/>
    <property type="match status" value="1"/>
</dbReference>
<keyword evidence="8 14" id="KW-0862">Zinc</keyword>
<dbReference type="PROSITE" id="PS50076">
    <property type="entry name" value="DNAJ_2"/>
    <property type="match status" value="1"/>
</dbReference>
<organism evidence="18 19">
    <name type="scientific">Thermodesulfovibrio yellowstonii (strain ATCC 51303 / DSM 11347 / YP87)</name>
    <dbReference type="NCBI Taxonomy" id="289376"/>
    <lineage>
        <taxon>Bacteria</taxon>
        <taxon>Pseudomonadati</taxon>
        <taxon>Nitrospirota</taxon>
        <taxon>Thermodesulfovibrionia</taxon>
        <taxon>Thermodesulfovibrionales</taxon>
        <taxon>Thermodesulfovibrionaceae</taxon>
        <taxon>Thermodesulfovibrio</taxon>
    </lineage>
</organism>
<dbReference type="Gene3D" id="2.60.260.20">
    <property type="entry name" value="Urease metallochaperone UreE, N-terminal domain"/>
    <property type="match status" value="2"/>
</dbReference>
<keyword evidence="19" id="KW-1185">Reference proteome</keyword>
<dbReference type="GO" id="GO:0006260">
    <property type="term" value="P:DNA replication"/>
    <property type="evidence" value="ECO:0007669"/>
    <property type="project" value="UniProtKB-KW"/>
</dbReference>
<comment type="similarity">
    <text evidence="12 14">Belongs to the DnaJ family.</text>
</comment>
<comment type="domain">
    <text evidence="14">The J domain is necessary and sufficient to stimulate DnaK ATPase activity. Zinc center 1 plays an important role in the autonomous, DnaK-independent chaperone activity of DnaJ. Zinc center 2 is essential for interaction with DnaK and for DnaJ activity.</text>
</comment>
<accession>B5YH58</accession>
<feature type="binding site" evidence="14">
    <location>
        <position position="197"/>
    </location>
    <ligand>
        <name>Zn(2+)</name>
        <dbReference type="ChEBI" id="CHEBI:29105"/>
        <label>1</label>
    </ligand>
</feature>
<feature type="binding site" evidence="14">
    <location>
        <position position="141"/>
    </location>
    <ligand>
        <name>Zn(2+)</name>
        <dbReference type="ChEBI" id="CHEBI:29105"/>
        <label>1</label>
    </ligand>
</feature>
<dbReference type="PROSITE" id="PS51188">
    <property type="entry name" value="ZF_CR"/>
    <property type="match status" value="1"/>
</dbReference>
<dbReference type="AlphaFoldDB" id="B5YH58"/>
<gene>
    <name evidence="14" type="primary">dnaJ</name>
    <name evidence="18" type="synonym">dnaJ1</name>
    <name evidence="18" type="ordered locus">THEYE_A1757</name>
</gene>
<feature type="binding site" evidence="14">
    <location>
        <position position="194"/>
    </location>
    <ligand>
        <name>Zn(2+)</name>
        <dbReference type="ChEBI" id="CHEBI:29105"/>
        <label>1</label>
    </ligand>
</feature>
<reference evidence="18 19" key="2">
    <citation type="journal article" date="2015" name="Genome Announc.">
        <title>Genome Sequence of the Sulfate-Reducing Thermophilic Bacterium Thermodesulfovibrio yellowstonii Strain DSM 11347T (Phylum Nitrospirae).</title>
        <authorList>
            <person name="Bhatnagar S."/>
            <person name="Badger J.H."/>
            <person name="Madupu R."/>
            <person name="Khouri H.M."/>
            <person name="O'Connor E.M."/>
            <person name="Robb F.T."/>
            <person name="Ward N.L."/>
            <person name="Eisen J.A."/>
        </authorList>
    </citation>
    <scope>NUCLEOTIDE SEQUENCE [LARGE SCALE GENOMIC DNA]</scope>
    <source>
        <strain evidence="19">ATCC 51303 / DSM 11347 / YP87</strain>
    </source>
</reference>
<dbReference type="SMART" id="SM00271">
    <property type="entry name" value="DnaJ"/>
    <property type="match status" value="1"/>
</dbReference>
<dbReference type="STRING" id="289376.THEYE_A1757"/>
<evidence type="ECO:0000256" key="3">
    <source>
        <dbReference type="ARBA" id="ARBA00022490"/>
    </source>
</evidence>
<feature type="repeat" description="CXXCXGXG motif" evidence="14">
    <location>
        <begin position="180"/>
        <end position="187"/>
    </location>
</feature>
<dbReference type="InterPro" id="IPR001623">
    <property type="entry name" value="DnaJ_domain"/>
</dbReference>
<dbReference type="InterPro" id="IPR002939">
    <property type="entry name" value="DnaJ_C"/>
</dbReference>
<keyword evidence="7 14" id="KW-0863">Zinc-finger</keyword>
<comment type="subunit">
    <text evidence="2 14">Homodimer.</text>
</comment>
<dbReference type="HOGENOM" id="CLU_017633_0_7_0"/>
<feature type="repeat" description="CXXCXGXG motif" evidence="14">
    <location>
        <begin position="194"/>
        <end position="201"/>
    </location>
</feature>
<comment type="cofactor">
    <cofactor evidence="14">
        <name>Zn(2+)</name>
        <dbReference type="ChEBI" id="CHEBI:29105"/>
    </cofactor>
    <text evidence="14">Binds 2 Zn(2+) ions per monomer.</text>
</comment>
<evidence type="ECO:0000256" key="6">
    <source>
        <dbReference type="ARBA" id="ARBA00022737"/>
    </source>
</evidence>
<sequence length="366" mass="40557">MKDYYSILGVSRDASQEEIKKAFRRLARKYHPDLNQGDKSAEEKFKEINEAYACLGDPVRRANYDRYGTAEGPTGNGFGFETYTTFTDIFEDIFEGFFGSFGFRKNKPTKGADLRYDITITLEEAARGVEKTIKFPRWEICGTCNGSGIKPGSEPIICSSCGGSGYIRYNQGFFSVSKTCSKCGGTGRIIRDPCFDCAGNGKIKVEHELTIKIPPGVDSGSKLKVSGEGEIGEFGGPRGDLYIFVNVKEHEFFKREGINLYCSIPISFVRAVFGGEVEVPTLDGKEKIEIPAGTPSGRVFKLRGKGLPRVGGTHRGDQIVTVYIDVPKKLNERQRELLEEFARISGEEIKKGSKGLKDKLKDIFSM</sequence>
<evidence type="ECO:0000259" key="16">
    <source>
        <dbReference type="PROSITE" id="PS50076"/>
    </source>
</evidence>
<evidence type="ECO:0000313" key="18">
    <source>
        <dbReference type="EMBL" id="ACI21081.1"/>
    </source>
</evidence>
<dbReference type="Pfam" id="PF00684">
    <property type="entry name" value="DnaJ_CXXCXGXG"/>
    <property type="match status" value="1"/>
</dbReference>
<dbReference type="Proteomes" id="UP000000718">
    <property type="component" value="Chromosome"/>
</dbReference>
<dbReference type="InterPro" id="IPR036869">
    <property type="entry name" value="J_dom_sf"/>
</dbReference>
<keyword evidence="5 14" id="KW-0479">Metal-binding</keyword>
<dbReference type="GO" id="GO:0031072">
    <property type="term" value="F:heat shock protein binding"/>
    <property type="evidence" value="ECO:0007669"/>
    <property type="project" value="InterPro"/>
</dbReference>
<dbReference type="FunCoup" id="B5YH58">
    <property type="interactions" value="491"/>
</dbReference>
<dbReference type="GO" id="GO:0042026">
    <property type="term" value="P:protein refolding"/>
    <property type="evidence" value="ECO:0000318"/>
    <property type="project" value="GO_Central"/>
</dbReference>
<dbReference type="PATRIC" id="fig|289376.4.peg.1713"/>
<dbReference type="GO" id="GO:0005524">
    <property type="term" value="F:ATP binding"/>
    <property type="evidence" value="ECO:0007669"/>
    <property type="project" value="InterPro"/>
</dbReference>
<feature type="binding site" evidence="14">
    <location>
        <position position="180"/>
    </location>
    <ligand>
        <name>Zn(2+)</name>
        <dbReference type="ChEBI" id="CHEBI:29105"/>
        <label>2</label>
    </ligand>
</feature>
<evidence type="ECO:0000256" key="15">
    <source>
        <dbReference type="PROSITE-ProRule" id="PRU00546"/>
    </source>
</evidence>
<dbReference type="EnsemblBacteria" id="ACI21081">
    <property type="protein sequence ID" value="ACI21081"/>
    <property type="gene ID" value="THEYE_A1757"/>
</dbReference>
<protein>
    <recommendedName>
        <fullName evidence="13 14">Chaperone protein DnaJ</fullName>
    </recommendedName>
</protein>
<dbReference type="InterPro" id="IPR008971">
    <property type="entry name" value="HSP40/DnaJ_pept-bd"/>
</dbReference>
<feature type="repeat" description="CXXCXGXG motif" evidence="14">
    <location>
        <begin position="158"/>
        <end position="165"/>
    </location>
</feature>
<dbReference type="SUPFAM" id="SSF49493">
    <property type="entry name" value="HSP40/DnaJ peptide-binding domain"/>
    <property type="match status" value="2"/>
</dbReference>
<dbReference type="EMBL" id="CP001147">
    <property type="protein sequence ID" value="ACI21081.1"/>
    <property type="molecule type" value="Genomic_DNA"/>
</dbReference>
<dbReference type="KEGG" id="tye:THEYE_A1757"/>
<keyword evidence="6 14" id="KW-0677">Repeat</keyword>
<dbReference type="Gene3D" id="2.10.230.10">
    <property type="entry name" value="Heat shock protein DnaJ, cysteine-rich domain"/>
    <property type="match status" value="1"/>
</dbReference>
<comment type="function">
    <text evidence="11 14">Participates actively in the response to hyperosmotic and heat shock by preventing the aggregation of stress-denatured proteins and by disaggregating proteins, also in an autonomous, DnaK-independent fashion. Unfolded proteins bind initially to DnaJ; upon interaction with the DnaJ-bound protein, DnaK hydrolyzes its bound ATP, resulting in the formation of a stable complex. GrpE releases ADP from DnaK; ATP binding to DnaK triggers the release of the substrate protein, thus completing the reaction cycle. Several rounds of ATP-dependent interactions between DnaJ, DnaK and GrpE are required for fully efficient folding. Also involved, together with DnaK and GrpE, in the DNA replication of plasmids through activation of initiation proteins.</text>
</comment>
<dbReference type="Pfam" id="PF00226">
    <property type="entry name" value="DnaJ"/>
    <property type="match status" value="1"/>
</dbReference>
<dbReference type="CDD" id="cd10719">
    <property type="entry name" value="DnaJ_zf"/>
    <property type="match status" value="1"/>
</dbReference>
<evidence type="ECO:0000256" key="7">
    <source>
        <dbReference type="ARBA" id="ARBA00022771"/>
    </source>
</evidence>
<dbReference type="FunFam" id="2.10.230.10:FF:000002">
    <property type="entry name" value="Molecular chaperone DnaJ"/>
    <property type="match status" value="1"/>
</dbReference>
<dbReference type="SUPFAM" id="SSF46565">
    <property type="entry name" value="Chaperone J-domain"/>
    <property type="match status" value="1"/>
</dbReference>